<feature type="transmembrane region" description="Helical" evidence="1">
    <location>
        <begin position="20"/>
        <end position="38"/>
    </location>
</feature>
<keyword evidence="1" id="KW-1133">Transmembrane helix</keyword>
<dbReference type="PROSITE" id="PS51257">
    <property type="entry name" value="PROKAR_LIPOPROTEIN"/>
    <property type="match status" value="1"/>
</dbReference>
<protein>
    <submittedName>
        <fullName evidence="2">Prepilin-type N-terminal cleavage/methylation domain-containing protein</fullName>
    </submittedName>
</protein>
<dbReference type="EMBL" id="JBHLSS010000080">
    <property type="protein sequence ID" value="MFC0710438.1"/>
    <property type="molecule type" value="Genomic_DNA"/>
</dbReference>
<gene>
    <name evidence="2" type="ORF">ACFFGX_13070</name>
</gene>
<dbReference type="Pfam" id="PF07963">
    <property type="entry name" value="N_methyl"/>
    <property type="match status" value="1"/>
</dbReference>
<dbReference type="InterPro" id="IPR012902">
    <property type="entry name" value="N_methyl_site"/>
</dbReference>
<dbReference type="NCBIfam" id="TIGR02532">
    <property type="entry name" value="IV_pilin_GFxxxE"/>
    <property type="match status" value="1"/>
</dbReference>
<evidence type="ECO:0000313" key="2">
    <source>
        <dbReference type="EMBL" id="MFC0710438.1"/>
    </source>
</evidence>
<evidence type="ECO:0000256" key="1">
    <source>
        <dbReference type="SAM" id="Phobius"/>
    </source>
</evidence>
<dbReference type="Proteomes" id="UP001589891">
    <property type="component" value="Unassembled WGS sequence"/>
</dbReference>
<comment type="caution">
    <text evidence="2">The sequence shown here is derived from an EMBL/GenBank/DDBJ whole genome shotgun (WGS) entry which is preliminary data.</text>
</comment>
<reference evidence="2 3" key="1">
    <citation type="submission" date="2024-09" db="EMBL/GenBank/DDBJ databases">
        <authorList>
            <person name="Sun Q."/>
            <person name="Mori K."/>
        </authorList>
    </citation>
    <scope>NUCLEOTIDE SEQUENCE [LARGE SCALE GENOMIC DNA]</scope>
    <source>
        <strain evidence="2 3">NCAIM B.01794</strain>
    </source>
</reference>
<keyword evidence="3" id="KW-1185">Reference proteome</keyword>
<accession>A0ABV6SLM5</accession>
<keyword evidence="1" id="KW-0472">Membrane</keyword>
<name>A0ABV6SLM5_AZOPA</name>
<keyword evidence="1" id="KW-0812">Transmembrane</keyword>
<proteinExistence type="predicted"/>
<dbReference type="RefSeq" id="WP_376946479.1">
    <property type="nucleotide sequence ID" value="NZ_CP171449.1"/>
</dbReference>
<organism evidence="2 3">
    <name type="scientific">Azorhizophilus paspali</name>
    <name type="common">Azotobacter paspali</name>
    <dbReference type="NCBI Taxonomy" id="69963"/>
    <lineage>
        <taxon>Bacteria</taxon>
        <taxon>Pseudomonadati</taxon>
        <taxon>Pseudomonadota</taxon>
        <taxon>Gammaproteobacteria</taxon>
        <taxon>Pseudomonadales</taxon>
        <taxon>Pseudomonadaceae</taxon>
        <taxon>Azorhizophilus</taxon>
    </lineage>
</organism>
<sequence>MLAYRQPAPKRQRGFSLLEAIVALVILAGACMALFAWINTSLTQLQRAELYIDAGPAIESAMQYLKTVDLARRPNGTFESGTISVDWQASALEADNTRSPEYGGSNFLLSLYAVTLTARSTTRSLPPLHTRIVNYRLKPGLPDPADGL</sequence>
<evidence type="ECO:0000313" key="3">
    <source>
        <dbReference type="Proteomes" id="UP001589891"/>
    </source>
</evidence>